<evidence type="ECO:0000256" key="1">
    <source>
        <dbReference type="SAM" id="Phobius"/>
    </source>
</evidence>
<evidence type="ECO:0000313" key="3">
    <source>
        <dbReference type="Proteomes" id="UP000196158"/>
    </source>
</evidence>
<sequence length="266" mass="30058">MMVSNNKNNKMLHTQRSRHNRLITAALVMLGIFAFLFVTWNDYSEDSTFGFLQNEKPTNTEMETSNYHTGTSESTTTVTKVGLITEDKYSMGDKASQDESKLNSKKVEEQISTIRGEISHERKTTILSPHTAQTSLPSKIFNPEVNFKEILNTSPVVLFIRSTEQDSQYLKNLLLKEYEISPEISIVDLDQHSNGDKLQDYIQTTKLAATSTQKLPYLFINSVSVINTNIKKDIKDLHSDGSLLQNFRHLASGNVLFEKMGLPSNS</sequence>
<gene>
    <name evidence="2" type="ORF">KASA_0N05698G</name>
</gene>
<keyword evidence="1" id="KW-0472">Membrane</keyword>
<accession>A0A1X7R4F7</accession>
<dbReference type="Proteomes" id="UP000196158">
    <property type="component" value="Unassembled WGS sequence"/>
</dbReference>
<name>A0A1X7R4F7_9SACH</name>
<dbReference type="Gene3D" id="3.40.30.10">
    <property type="entry name" value="Glutaredoxin"/>
    <property type="match status" value="1"/>
</dbReference>
<dbReference type="STRING" id="1789683.A0A1X7R4F7"/>
<dbReference type="OrthoDB" id="4035655at2759"/>
<protein>
    <submittedName>
        <fullName evidence="2">Similar to Saccharomyces cerevisiae YPL156C PRM4 Pheromone-regulated protein proposed to be involved in mating</fullName>
    </submittedName>
</protein>
<proteinExistence type="predicted"/>
<feature type="transmembrane region" description="Helical" evidence="1">
    <location>
        <begin position="21"/>
        <end position="40"/>
    </location>
</feature>
<dbReference type="PROSITE" id="PS51354">
    <property type="entry name" value="GLUTAREDOXIN_2"/>
    <property type="match status" value="1"/>
</dbReference>
<keyword evidence="1" id="KW-0812">Transmembrane</keyword>
<dbReference type="SUPFAM" id="SSF52833">
    <property type="entry name" value="Thioredoxin-like"/>
    <property type="match status" value="1"/>
</dbReference>
<reference evidence="2 3" key="1">
    <citation type="submission" date="2017-04" db="EMBL/GenBank/DDBJ databases">
        <authorList>
            <person name="Afonso C.L."/>
            <person name="Miller P.J."/>
            <person name="Scott M.A."/>
            <person name="Spackman E."/>
            <person name="Goraichik I."/>
            <person name="Dimitrov K.M."/>
            <person name="Suarez D.L."/>
            <person name="Swayne D.E."/>
        </authorList>
    </citation>
    <scope>NUCLEOTIDE SEQUENCE [LARGE SCALE GENOMIC DNA]</scope>
</reference>
<dbReference type="EMBL" id="FXLY01000005">
    <property type="protein sequence ID" value="SMN20568.1"/>
    <property type="molecule type" value="Genomic_DNA"/>
</dbReference>
<keyword evidence="3" id="KW-1185">Reference proteome</keyword>
<evidence type="ECO:0000313" key="2">
    <source>
        <dbReference type="EMBL" id="SMN20568.1"/>
    </source>
</evidence>
<dbReference type="AlphaFoldDB" id="A0A1X7R4F7"/>
<dbReference type="InterPro" id="IPR036249">
    <property type="entry name" value="Thioredoxin-like_sf"/>
</dbReference>
<organism evidence="2 3">
    <name type="scientific">Maudiozyma saulgeensis</name>
    <dbReference type="NCBI Taxonomy" id="1789683"/>
    <lineage>
        <taxon>Eukaryota</taxon>
        <taxon>Fungi</taxon>
        <taxon>Dikarya</taxon>
        <taxon>Ascomycota</taxon>
        <taxon>Saccharomycotina</taxon>
        <taxon>Saccharomycetes</taxon>
        <taxon>Saccharomycetales</taxon>
        <taxon>Saccharomycetaceae</taxon>
        <taxon>Maudiozyma</taxon>
    </lineage>
</organism>
<keyword evidence="1" id="KW-1133">Transmembrane helix</keyword>